<comment type="caution">
    <text evidence="1">The sequence shown here is derived from an EMBL/GenBank/DDBJ whole genome shotgun (WGS) entry which is preliminary data.</text>
</comment>
<name>A0A3M2KU39_9NOCA</name>
<dbReference type="OrthoDB" id="3290460at2"/>
<reference evidence="1 2" key="1">
    <citation type="submission" date="2018-10" db="EMBL/GenBank/DDBJ databases">
        <title>Isolation from cow dung.</title>
        <authorList>
            <person name="Ling L."/>
        </authorList>
    </citation>
    <scope>NUCLEOTIDE SEQUENCE [LARGE SCALE GENOMIC DNA]</scope>
    <source>
        <strain evidence="1 2">NEAU-LL90</strain>
    </source>
</reference>
<sequence length="150" mass="16442">MTTIRMHANTRVTPEEFVAALTDFGPDRSKLFGNSDGEYLKVHSLGDGQADVTEGSGGVWERLRYDWSNPQHVVLTTTASNAWGHASGHTYDLTRRADGTTDVDYVVVREGKNLRGWFLGAVLGTVGKSVLTNAFRNSVSAIEARKEVRS</sequence>
<organism evidence="1 2">
    <name type="scientific">Nocardia stercoris</name>
    <dbReference type="NCBI Taxonomy" id="2483361"/>
    <lineage>
        <taxon>Bacteria</taxon>
        <taxon>Bacillati</taxon>
        <taxon>Actinomycetota</taxon>
        <taxon>Actinomycetes</taxon>
        <taxon>Mycobacteriales</taxon>
        <taxon>Nocardiaceae</taxon>
        <taxon>Nocardia</taxon>
    </lineage>
</organism>
<proteinExistence type="predicted"/>
<evidence type="ECO:0000313" key="1">
    <source>
        <dbReference type="EMBL" id="RMI28979.1"/>
    </source>
</evidence>
<accession>A0A3M2KU39</accession>
<dbReference type="SUPFAM" id="SSF55961">
    <property type="entry name" value="Bet v1-like"/>
    <property type="match status" value="1"/>
</dbReference>
<dbReference type="AlphaFoldDB" id="A0A3M2KU39"/>
<dbReference type="Proteomes" id="UP000279275">
    <property type="component" value="Unassembled WGS sequence"/>
</dbReference>
<dbReference type="EMBL" id="RFFH01000017">
    <property type="protein sequence ID" value="RMI28979.1"/>
    <property type="molecule type" value="Genomic_DNA"/>
</dbReference>
<evidence type="ECO:0008006" key="3">
    <source>
        <dbReference type="Google" id="ProtNLM"/>
    </source>
</evidence>
<protein>
    <recommendedName>
        <fullName evidence="3">SRPBCC family protein</fullName>
    </recommendedName>
</protein>
<gene>
    <name evidence="1" type="ORF">EBN03_27990</name>
</gene>
<dbReference type="RefSeq" id="WP_122191143.1">
    <property type="nucleotide sequence ID" value="NZ_RFFH01000017.1"/>
</dbReference>
<keyword evidence="2" id="KW-1185">Reference proteome</keyword>
<evidence type="ECO:0000313" key="2">
    <source>
        <dbReference type="Proteomes" id="UP000279275"/>
    </source>
</evidence>